<evidence type="ECO:0000313" key="2">
    <source>
        <dbReference type="Proteomes" id="UP000805193"/>
    </source>
</evidence>
<reference evidence="1 2" key="1">
    <citation type="journal article" date="2020" name="Cell">
        <title>Large-Scale Comparative Analyses of Tick Genomes Elucidate Their Genetic Diversity and Vector Capacities.</title>
        <authorList>
            <consortium name="Tick Genome and Microbiome Consortium (TIGMIC)"/>
            <person name="Jia N."/>
            <person name="Wang J."/>
            <person name="Shi W."/>
            <person name="Du L."/>
            <person name="Sun Y."/>
            <person name="Zhan W."/>
            <person name="Jiang J.F."/>
            <person name="Wang Q."/>
            <person name="Zhang B."/>
            <person name="Ji P."/>
            <person name="Bell-Sakyi L."/>
            <person name="Cui X.M."/>
            <person name="Yuan T.T."/>
            <person name="Jiang B.G."/>
            <person name="Yang W.F."/>
            <person name="Lam T.T."/>
            <person name="Chang Q.C."/>
            <person name="Ding S.J."/>
            <person name="Wang X.J."/>
            <person name="Zhu J.G."/>
            <person name="Ruan X.D."/>
            <person name="Zhao L."/>
            <person name="Wei J.T."/>
            <person name="Ye R.Z."/>
            <person name="Que T.C."/>
            <person name="Du C.H."/>
            <person name="Zhou Y.H."/>
            <person name="Cheng J.X."/>
            <person name="Dai P.F."/>
            <person name="Guo W.B."/>
            <person name="Han X.H."/>
            <person name="Huang E.J."/>
            <person name="Li L.F."/>
            <person name="Wei W."/>
            <person name="Gao Y.C."/>
            <person name="Liu J.Z."/>
            <person name="Shao H.Z."/>
            <person name="Wang X."/>
            <person name="Wang C.C."/>
            <person name="Yang T.C."/>
            <person name="Huo Q.B."/>
            <person name="Li W."/>
            <person name="Chen H.Y."/>
            <person name="Chen S.E."/>
            <person name="Zhou L.G."/>
            <person name="Ni X.B."/>
            <person name="Tian J.H."/>
            <person name="Sheng Y."/>
            <person name="Liu T."/>
            <person name="Pan Y.S."/>
            <person name="Xia L.Y."/>
            <person name="Li J."/>
            <person name="Zhao F."/>
            <person name="Cao W.C."/>
        </authorList>
    </citation>
    <scope>NUCLEOTIDE SEQUENCE [LARGE SCALE GENOMIC DNA]</scope>
    <source>
        <strain evidence="1">Iper-2018</strain>
    </source>
</reference>
<keyword evidence="2" id="KW-1185">Reference proteome</keyword>
<protein>
    <submittedName>
        <fullName evidence="1">Uncharacterized protein</fullName>
    </submittedName>
</protein>
<accession>A0AC60QK31</accession>
<proteinExistence type="predicted"/>
<sequence length="365" mass="40780">MGSRADDVRRASAGNVPPGRSSPPPSFSQLGIPTGQGLQNTFLGPAKHLRDVSRKEWLFFGVSTLSLLVSLGFTIERLVTLSPSTDDYTFAIMLFYTACFCFFYIVHGILKERFYEIIVFIVSSMIVVIYLVLNVASNYYDKDPTPAIKIARLAVALFFLTGILWWGGQVAKGYWLERRLLFHINAKADLQSMYQRLFLCSSLISFDLQLQGSMLIFVLENGTTLSQLEIWVLSVGPVVTCLWAVAGYLAMDHESKPWVALFFILWLPNVVYIGYRLCTLSSDESWTILFRATITCAILALLTRAAVAVVMALVVRNFGKGLMERLSAAGSLDPLHPYTYYRYSAPDVGVGQLDCSVRDRNSEGH</sequence>
<name>A0AC60QK31_IXOPE</name>
<gene>
    <name evidence="1" type="ORF">HPB47_018672</name>
</gene>
<dbReference type="EMBL" id="JABSTQ010007890">
    <property type="protein sequence ID" value="KAG0435120.1"/>
    <property type="molecule type" value="Genomic_DNA"/>
</dbReference>
<evidence type="ECO:0000313" key="1">
    <source>
        <dbReference type="EMBL" id="KAG0435120.1"/>
    </source>
</evidence>
<dbReference type="Proteomes" id="UP000805193">
    <property type="component" value="Unassembled WGS sequence"/>
</dbReference>
<comment type="caution">
    <text evidence="1">The sequence shown here is derived from an EMBL/GenBank/DDBJ whole genome shotgun (WGS) entry which is preliminary data.</text>
</comment>
<organism evidence="1 2">
    <name type="scientific">Ixodes persulcatus</name>
    <name type="common">Taiga tick</name>
    <dbReference type="NCBI Taxonomy" id="34615"/>
    <lineage>
        <taxon>Eukaryota</taxon>
        <taxon>Metazoa</taxon>
        <taxon>Ecdysozoa</taxon>
        <taxon>Arthropoda</taxon>
        <taxon>Chelicerata</taxon>
        <taxon>Arachnida</taxon>
        <taxon>Acari</taxon>
        <taxon>Parasitiformes</taxon>
        <taxon>Ixodida</taxon>
        <taxon>Ixodoidea</taxon>
        <taxon>Ixodidae</taxon>
        <taxon>Ixodinae</taxon>
        <taxon>Ixodes</taxon>
    </lineage>
</organism>